<dbReference type="EMBL" id="QTSX02000722">
    <property type="protein sequence ID" value="KAJ9086361.1"/>
    <property type="molecule type" value="Genomic_DNA"/>
</dbReference>
<keyword evidence="2" id="KW-1185">Reference proteome</keyword>
<reference evidence="1" key="1">
    <citation type="submission" date="2022-04" db="EMBL/GenBank/DDBJ databases">
        <title>Genome of the entomopathogenic fungus Entomophthora muscae.</title>
        <authorList>
            <person name="Elya C."/>
            <person name="Lovett B.R."/>
            <person name="Lee E."/>
            <person name="Macias A.M."/>
            <person name="Hajek A.E."/>
            <person name="De Bivort B.L."/>
            <person name="Kasson M.T."/>
            <person name="De Fine Licht H.H."/>
            <person name="Stajich J.E."/>
        </authorList>
    </citation>
    <scope>NUCLEOTIDE SEQUENCE</scope>
    <source>
        <strain evidence="1">Berkeley</strain>
    </source>
</reference>
<accession>A0ACC2UHY4</accession>
<evidence type="ECO:0000313" key="1">
    <source>
        <dbReference type="EMBL" id="KAJ9086361.1"/>
    </source>
</evidence>
<evidence type="ECO:0000313" key="2">
    <source>
        <dbReference type="Proteomes" id="UP001165960"/>
    </source>
</evidence>
<sequence length="127" mass="15230">MKFAKQLALRSIPTWAIYYIDYRLLKKAIKEFEIRFRAEGSSESSRDAIVEEFRLLFIPELDKVNDRYKEQEEKGTKKLEALKSEWNEKLGDAEKEKWRRDFSKLMQALEYLCDFTHTNIIGFQKNP</sequence>
<gene>
    <name evidence="1" type="ORF">DSO57_1004758</name>
</gene>
<name>A0ACC2UHY4_9FUNG</name>
<proteinExistence type="predicted"/>
<dbReference type="Proteomes" id="UP001165960">
    <property type="component" value="Unassembled WGS sequence"/>
</dbReference>
<comment type="caution">
    <text evidence="1">The sequence shown here is derived from an EMBL/GenBank/DDBJ whole genome shotgun (WGS) entry which is preliminary data.</text>
</comment>
<protein>
    <submittedName>
        <fullName evidence="1">Uncharacterized protein</fullName>
    </submittedName>
</protein>
<organism evidence="1 2">
    <name type="scientific">Entomophthora muscae</name>
    <dbReference type="NCBI Taxonomy" id="34485"/>
    <lineage>
        <taxon>Eukaryota</taxon>
        <taxon>Fungi</taxon>
        <taxon>Fungi incertae sedis</taxon>
        <taxon>Zoopagomycota</taxon>
        <taxon>Entomophthoromycotina</taxon>
        <taxon>Entomophthoromycetes</taxon>
        <taxon>Entomophthorales</taxon>
        <taxon>Entomophthoraceae</taxon>
        <taxon>Entomophthora</taxon>
    </lineage>
</organism>